<evidence type="ECO:0000313" key="1">
    <source>
        <dbReference type="EMBL" id="CAI2360891.1"/>
    </source>
</evidence>
<proteinExistence type="predicted"/>
<reference evidence="1" key="1">
    <citation type="submission" date="2023-07" db="EMBL/GenBank/DDBJ databases">
        <authorList>
            <consortium name="AG Swart"/>
            <person name="Singh M."/>
            <person name="Singh A."/>
            <person name="Seah K."/>
            <person name="Emmerich C."/>
        </authorList>
    </citation>
    <scope>NUCLEOTIDE SEQUENCE</scope>
    <source>
        <strain evidence="1">DP1</strain>
    </source>
</reference>
<organism evidence="1 2">
    <name type="scientific">Euplotes crassus</name>
    <dbReference type="NCBI Taxonomy" id="5936"/>
    <lineage>
        <taxon>Eukaryota</taxon>
        <taxon>Sar</taxon>
        <taxon>Alveolata</taxon>
        <taxon>Ciliophora</taxon>
        <taxon>Intramacronucleata</taxon>
        <taxon>Spirotrichea</taxon>
        <taxon>Hypotrichia</taxon>
        <taxon>Euplotida</taxon>
        <taxon>Euplotidae</taxon>
        <taxon>Moneuplotes</taxon>
    </lineage>
</organism>
<protein>
    <submittedName>
        <fullName evidence="1">Uncharacterized protein</fullName>
    </submittedName>
</protein>
<name>A0AAD1U2Q5_EUPCR</name>
<gene>
    <name evidence="1" type="ORF">ECRASSUSDP1_LOCUS2199</name>
</gene>
<sequence>MTTNTSFQITLEINPKHQAVGGDLSCTQDPNHIQHCNSTKGAVKFYNSSLRESRVRHNKNFFASHNVGANSKDLGLTNESQSNKYYSQIPERQDLWYHQIITSESDESGDEAYGLLEPKSEVLVRNKHTKGLTPKYPKYLADSEIYEKMENAYNGNSFSNPNTHQKYRVTNIPNIKGNTPLKADCSCKEKLTLPIVRRIVPLSQEEIKGKKNEMKHQAPTLGSSCSKGKRQFSDERYLRTNDDLTINDRINRSMGNECNLTLSTPSIATWNDKINKSSSGQLLNSFNTYK</sequence>
<comment type="caution">
    <text evidence="1">The sequence shown here is derived from an EMBL/GenBank/DDBJ whole genome shotgun (WGS) entry which is preliminary data.</text>
</comment>
<dbReference type="EMBL" id="CAMPGE010002085">
    <property type="protein sequence ID" value="CAI2360891.1"/>
    <property type="molecule type" value="Genomic_DNA"/>
</dbReference>
<keyword evidence="2" id="KW-1185">Reference proteome</keyword>
<dbReference type="AlphaFoldDB" id="A0AAD1U2Q5"/>
<accession>A0AAD1U2Q5</accession>
<evidence type="ECO:0000313" key="2">
    <source>
        <dbReference type="Proteomes" id="UP001295684"/>
    </source>
</evidence>
<dbReference type="Proteomes" id="UP001295684">
    <property type="component" value="Unassembled WGS sequence"/>
</dbReference>